<evidence type="ECO:0000313" key="2">
    <source>
        <dbReference type="Proteomes" id="UP000242638"/>
    </source>
</evidence>
<dbReference type="Proteomes" id="UP000242638">
    <property type="component" value="Unassembled WGS sequence"/>
</dbReference>
<reference evidence="1" key="3">
    <citation type="submission" date="2025-09" db="UniProtKB">
        <authorList>
            <consortium name="Ensembl"/>
        </authorList>
    </citation>
    <scope>IDENTIFICATION</scope>
    <source>
        <strain evidence="1">Guanapo</strain>
    </source>
</reference>
<name>A0A3P9N5Z4_POERE</name>
<proteinExistence type="predicted"/>
<protein>
    <submittedName>
        <fullName evidence="1">Uncharacterized protein</fullName>
    </submittedName>
</protein>
<organism evidence="1 2">
    <name type="scientific">Poecilia reticulata</name>
    <name type="common">Guppy</name>
    <name type="synonym">Acanthophacelus reticulatus</name>
    <dbReference type="NCBI Taxonomy" id="8081"/>
    <lineage>
        <taxon>Eukaryota</taxon>
        <taxon>Metazoa</taxon>
        <taxon>Chordata</taxon>
        <taxon>Craniata</taxon>
        <taxon>Vertebrata</taxon>
        <taxon>Euteleostomi</taxon>
        <taxon>Actinopterygii</taxon>
        <taxon>Neopterygii</taxon>
        <taxon>Teleostei</taxon>
        <taxon>Neoteleostei</taxon>
        <taxon>Acanthomorphata</taxon>
        <taxon>Ovalentaria</taxon>
        <taxon>Atherinomorphae</taxon>
        <taxon>Cyprinodontiformes</taxon>
        <taxon>Poeciliidae</taxon>
        <taxon>Poeciliinae</taxon>
        <taxon>Poecilia</taxon>
    </lineage>
</organism>
<dbReference type="Ensembl" id="ENSPRET00000005020.1">
    <property type="protein sequence ID" value="ENSPREP00000004952.1"/>
    <property type="gene ID" value="ENSPREG00000003465.1"/>
</dbReference>
<reference evidence="2" key="1">
    <citation type="submission" date="2013-11" db="EMBL/GenBank/DDBJ databases">
        <title>The genomic landscape of the Guanapo guppy.</title>
        <authorList>
            <person name="Kuenstner A."/>
            <person name="Dreyer C."/>
        </authorList>
    </citation>
    <scope>NUCLEOTIDE SEQUENCE</scope>
    <source>
        <strain evidence="2">Guanapo</strain>
    </source>
</reference>
<dbReference type="AlphaFoldDB" id="A0A3P9N5Z4"/>
<sequence length="112" mass="12311">MTLCVFTADSVLIPAHTACHIKHAGYQTLQSSDGCTALSSWLLLLDANTYVGLLCSLNRRIIRSLFWAQQTCSLLGLCILQLQNQDSGDPRLRLWVKHITAKLPANINTSGT</sequence>
<reference evidence="1" key="2">
    <citation type="submission" date="2025-08" db="UniProtKB">
        <authorList>
            <consortium name="Ensembl"/>
        </authorList>
    </citation>
    <scope>IDENTIFICATION</scope>
    <source>
        <strain evidence="1">Guanapo</strain>
    </source>
</reference>
<keyword evidence="2" id="KW-1185">Reference proteome</keyword>
<accession>A0A3P9N5Z4</accession>
<evidence type="ECO:0000313" key="1">
    <source>
        <dbReference type="Ensembl" id="ENSPREP00000004952.1"/>
    </source>
</evidence>